<dbReference type="EC" id="4.1.3.4" evidence="6"/>
<dbReference type="InterPro" id="IPR043594">
    <property type="entry name" value="HMGL"/>
</dbReference>
<evidence type="ECO:0000259" key="19">
    <source>
        <dbReference type="PROSITE" id="PS50991"/>
    </source>
</evidence>
<keyword evidence="21" id="KW-1185">Reference proteome</keyword>
<feature type="domain" description="Pyruvate carboxyltransferase" evidence="19">
    <location>
        <begin position="89"/>
        <end position="356"/>
    </location>
</feature>
<dbReference type="PANTHER" id="PTHR42738:SF1">
    <property type="entry name" value="HYDROXYMETHYLGLUTARYL-COA LYASE, MITOCHONDRIAL"/>
    <property type="match status" value="1"/>
</dbReference>
<evidence type="ECO:0000256" key="13">
    <source>
        <dbReference type="ARBA" id="ARBA00023157"/>
    </source>
</evidence>
<evidence type="ECO:0000256" key="6">
    <source>
        <dbReference type="ARBA" id="ARBA00012910"/>
    </source>
</evidence>
<dbReference type="PANTHER" id="PTHR42738">
    <property type="entry name" value="HYDROXYMETHYLGLUTARYL-COA LYASE"/>
    <property type="match status" value="1"/>
</dbReference>
<comment type="subcellular location">
    <subcellularLocation>
        <location evidence="2">Mitochondrion matrix</location>
    </subcellularLocation>
    <subcellularLocation>
        <location evidence="1">Peroxisome</location>
    </subcellularLocation>
</comment>
<reference evidence="20" key="1">
    <citation type="submission" date="2025-08" db="UniProtKB">
        <authorList>
            <consortium name="Ensembl"/>
        </authorList>
    </citation>
    <scope>IDENTIFICATION</scope>
</reference>
<accession>A0A8B9NQL6</accession>
<dbReference type="InterPro" id="IPR013785">
    <property type="entry name" value="Aldolase_TIM"/>
</dbReference>
<keyword evidence="8" id="KW-0479">Metal-binding</keyword>
<dbReference type="PROSITE" id="PS50991">
    <property type="entry name" value="PYR_CT"/>
    <property type="match status" value="1"/>
</dbReference>
<dbReference type="Proteomes" id="UP000694541">
    <property type="component" value="Unplaced"/>
</dbReference>
<evidence type="ECO:0000256" key="5">
    <source>
        <dbReference type="ARBA" id="ARBA00011413"/>
    </source>
</evidence>
<dbReference type="Pfam" id="PF00682">
    <property type="entry name" value="HMGL-like"/>
    <property type="match status" value="1"/>
</dbReference>
<evidence type="ECO:0000313" key="21">
    <source>
        <dbReference type="Proteomes" id="UP000694541"/>
    </source>
</evidence>
<dbReference type="GO" id="GO:0004419">
    <property type="term" value="F:hydroxymethylglutaryl-CoA lyase activity"/>
    <property type="evidence" value="ECO:0007669"/>
    <property type="project" value="UniProtKB-EC"/>
</dbReference>
<dbReference type="GO" id="GO:0046951">
    <property type="term" value="P:ketone body biosynthetic process"/>
    <property type="evidence" value="ECO:0007669"/>
    <property type="project" value="TreeGrafter"/>
</dbReference>
<evidence type="ECO:0000256" key="18">
    <source>
        <dbReference type="SAM" id="MobiDB-lite"/>
    </source>
</evidence>
<dbReference type="GO" id="GO:0005777">
    <property type="term" value="C:peroxisome"/>
    <property type="evidence" value="ECO:0007669"/>
    <property type="project" value="UniProtKB-SubCell"/>
</dbReference>
<name>A0A8B9NQL6_9AVES</name>
<evidence type="ECO:0000256" key="2">
    <source>
        <dbReference type="ARBA" id="ARBA00004305"/>
    </source>
</evidence>
<keyword evidence="13" id="KW-1015">Disulfide bond</keyword>
<dbReference type="Ensembl" id="ENSANIT00000026815.1">
    <property type="protein sequence ID" value="ENSANIP00000025959.1"/>
    <property type="gene ID" value="ENSANIG00000017454.1"/>
</dbReference>
<evidence type="ECO:0000256" key="15">
    <source>
        <dbReference type="ARBA" id="ARBA00030891"/>
    </source>
</evidence>
<dbReference type="UniPathway" id="UPA00896">
    <property type="reaction ID" value="UER00863"/>
</dbReference>
<comment type="subunit">
    <text evidence="5">Homodimer; disulfide-linked. Can also form homotetramers.</text>
</comment>
<evidence type="ECO:0000256" key="8">
    <source>
        <dbReference type="ARBA" id="ARBA00022723"/>
    </source>
</evidence>
<evidence type="ECO:0000256" key="10">
    <source>
        <dbReference type="ARBA" id="ARBA00023098"/>
    </source>
</evidence>
<comment type="function">
    <text evidence="17">Mitochondrial 3-hydroxy-3-methylglutaryl-CoA lyase that catalyzes a cation-dependent cleavage of (S)-3-hydroxy-3-methylglutaryl-CoA into acetyl-CoA and acetoacetate, a key step in ketogenesis. Terminal step in leucine catabolism. Ketone bodies (beta-hydroxybutyrate, acetoacetate and acetone) are essential as an alternative source of energy to glucose, as lipid precursors and as regulators of metabolism.</text>
</comment>
<dbReference type="InterPro" id="IPR000138">
    <property type="entry name" value="HMG_CoA_lyase_AS"/>
</dbReference>
<dbReference type="GO" id="GO:0005759">
    <property type="term" value="C:mitochondrial matrix"/>
    <property type="evidence" value="ECO:0007669"/>
    <property type="project" value="UniProtKB-SubCell"/>
</dbReference>
<reference evidence="20" key="2">
    <citation type="submission" date="2025-09" db="UniProtKB">
        <authorList>
            <consortium name="Ensembl"/>
        </authorList>
    </citation>
    <scope>IDENTIFICATION</scope>
</reference>
<organism evidence="20 21">
    <name type="scientific">Accipiter nisus</name>
    <name type="common">Eurasian sparrowhawk</name>
    <dbReference type="NCBI Taxonomy" id="211598"/>
    <lineage>
        <taxon>Eukaryota</taxon>
        <taxon>Metazoa</taxon>
        <taxon>Chordata</taxon>
        <taxon>Craniata</taxon>
        <taxon>Vertebrata</taxon>
        <taxon>Euteleostomi</taxon>
        <taxon>Archelosauria</taxon>
        <taxon>Archosauria</taxon>
        <taxon>Dinosauria</taxon>
        <taxon>Saurischia</taxon>
        <taxon>Theropoda</taxon>
        <taxon>Coelurosauria</taxon>
        <taxon>Aves</taxon>
        <taxon>Neognathae</taxon>
        <taxon>Neoaves</taxon>
        <taxon>Telluraves</taxon>
        <taxon>Accipitrimorphae</taxon>
        <taxon>Accipitriformes</taxon>
        <taxon>Accipitridae</taxon>
        <taxon>Accipitrinae</taxon>
        <taxon>Accipiter</taxon>
    </lineage>
</organism>
<keyword evidence="11" id="KW-0496">Mitochondrion</keyword>
<dbReference type="FunFam" id="3.20.20.70:FF:000038">
    <property type="entry name" value="Hydroxymethylglutaryl-CoA lyase, mitochondrial"/>
    <property type="match status" value="1"/>
</dbReference>
<dbReference type="GO" id="GO:0006552">
    <property type="term" value="P:L-leucine catabolic process"/>
    <property type="evidence" value="ECO:0007669"/>
    <property type="project" value="TreeGrafter"/>
</dbReference>
<evidence type="ECO:0000256" key="16">
    <source>
        <dbReference type="ARBA" id="ARBA00049877"/>
    </source>
</evidence>
<dbReference type="InterPro" id="IPR000891">
    <property type="entry name" value="PYR_CT"/>
</dbReference>
<dbReference type="AlphaFoldDB" id="A0A8B9NQL6"/>
<evidence type="ECO:0000256" key="12">
    <source>
        <dbReference type="ARBA" id="ARBA00023140"/>
    </source>
</evidence>
<dbReference type="GO" id="GO:0046872">
    <property type="term" value="F:metal ion binding"/>
    <property type="evidence" value="ECO:0007669"/>
    <property type="project" value="UniProtKB-KW"/>
</dbReference>
<comment type="pathway">
    <text evidence="3">Metabolic intermediate metabolism; (S)-3-hydroxy-3-methylglutaryl-CoA degradation; acetoacetate from (S)-3-hydroxy-3-methylglutaryl-CoA: step 1/1.</text>
</comment>
<evidence type="ECO:0000256" key="1">
    <source>
        <dbReference type="ARBA" id="ARBA00004275"/>
    </source>
</evidence>
<keyword evidence="9" id="KW-0007">Acetylation</keyword>
<evidence type="ECO:0000256" key="17">
    <source>
        <dbReference type="ARBA" id="ARBA00049960"/>
    </source>
</evidence>
<evidence type="ECO:0000313" key="20">
    <source>
        <dbReference type="Ensembl" id="ENSANIP00000025959.1"/>
    </source>
</evidence>
<dbReference type="Gene3D" id="3.20.20.70">
    <property type="entry name" value="Aldolase class I"/>
    <property type="match status" value="1"/>
</dbReference>
<dbReference type="PROSITE" id="PS01062">
    <property type="entry name" value="HMG_COA_LYASE"/>
    <property type="match status" value="1"/>
</dbReference>
<dbReference type="SUPFAM" id="SSF51569">
    <property type="entry name" value="Aldolase"/>
    <property type="match status" value="1"/>
</dbReference>
<dbReference type="CDD" id="cd07938">
    <property type="entry name" value="DRE_TIM_HMGL"/>
    <property type="match status" value="1"/>
</dbReference>
<evidence type="ECO:0000256" key="3">
    <source>
        <dbReference type="ARBA" id="ARBA00005143"/>
    </source>
</evidence>
<evidence type="ECO:0000256" key="14">
    <source>
        <dbReference type="ARBA" id="ARBA00023239"/>
    </source>
</evidence>
<comment type="similarity">
    <text evidence="4">Belongs to the HMG-CoA lyase family.</text>
</comment>
<evidence type="ECO:0000256" key="4">
    <source>
        <dbReference type="ARBA" id="ARBA00009405"/>
    </source>
</evidence>
<evidence type="ECO:0000256" key="7">
    <source>
        <dbReference type="ARBA" id="ARBA00014045"/>
    </source>
</evidence>
<evidence type="ECO:0000256" key="9">
    <source>
        <dbReference type="ARBA" id="ARBA00022990"/>
    </source>
</evidence>
<proteinExistence type="inferred from homology"/>
<comment type="catalytic activity">
    <reaction evidence="16">
        <text>(3S)-3-hydroxy-3-methylglutaryl-CoA = acetoacetate + acetyl-CoA</text>
        <dbReference type="Rhea" id="RHEA:24404"/>
        <dbReference type="ChEBI" id="CHEBI:13705"/>
        <dbReference type="ChEBI" id="CHEBI:43074"/>
        <dbReference type="ChEBI" id="CHEBI:57288"/>
        <dbReference type="EC" id="4.1.3.4"/>
    </reaction>
</comment>
<dbReference type="NCBIfam" id="NF004283">
    <property type="entry name" value="PRK05692.1"/>
    <property type="match status" value="1"/>
</dbReference>
<evidence type="ECO:0000256" key="11">
    <source>
        <dbReference type="ARBA" id="ARBA00023128"/>
    </source>
</evidence>
<feature type="region of interest" description="Disordered" evidence="18">
    <location>
        <begin position="1"/>
        <end position="29"/>
    </location>
</feature>
<keyword evidence="12" id="KW-0576">Peroxisome</keyword>
<keyword evidence="10" id="KW-0443">Lipid metabolism</keyword>
<protein>
    <recommendedName>
        <fullName evidence="7">Hydroxymethylglutaryl-CoA lyase, mitochondrial</fullName>
        <ecNumber evidence="6">4.1.3.4</ecNumber>
    </recommendedName>
    <alternativeName>
        <fullName evidence="15">3-hydroxy-3-methylglutarate-CoA lyase</fullName>
    </alternativeName>
</protein>
<keyword evidence="14" id="KW-0456">Lyase</keyword>
<sequence>MAVAQLSCDHEATHPPPRLLGSRVEGGGGHVRADQDGGGAAVAAALGGNAAAGERGRGRGSGGLGARLTFSLCPQVSAAAAAGAFPKRVKVVEVGPRDGLQNEKNVVPTPVKINLINMLSETGLPVIEATSFVSPKWVPQMADHTEVMRGINKLPGISYPVLTPNLKGFQAAVAAGAKEVAIFGAASELFTKKNINCSIDESLERFSEVMTAARAASIPVRGYVSCVLGCPYEGKISTAKVAEVSKKMYSMGCYEISLGDTIGIGTPGSMKEMLTAVMKEVPVGALAVHCHDTYGQALANILVALQMGVSVVDASVAGLGGCPYAQGASGNVATEDLVYMLNGLGIHTGVDLQKLMDTGTFICNALNRRTNSKVSQASCRL</sequence>